<comment type="caution">
    <text evidence="2">The sequence shown here is derived from an EMBL/GenBank/DDBJ whole genome shotgun (WGS) entry which is preliminary data.</text>
</comment>
<accession>A0A3S1CEJ5</accession>
<dbReference type="InterPro" id="IPR032710">
    <property type="entry name" value="NTF2-like_dom_sf"/>
</dbReference>
<dbReference type="Pfam" id="PF12680">
    <property type="entry name" value="SnoaL_2"/>
    <property type="match status" value="1"/>
</dbReference>
<dbReference type="InterPro" id="IPR037401">
    <property type="entry name" value="SnoaL-like"/>
</dbReference>
<dbReference type="AlphaFoldDB" id="A0A3S1CEJ5"/>
<protein>
    <recommendedName>
        <fullName evidence="1">SnoaL-like domain-containing protein</fullName>
    </recommendedName>
</protein>
<keyword evidence="3" id="KW-1185">Reference proteome</keyword>
<reference evidence="2" key="2">
    <citation type="journal article" date="2019" name="Genome Biol. Evol.">
        <title>Day and night: Metabolic profiles and evolutionary relationships of six axenic non-marine cyanobacteria.</title>
        <authorList>
            <person name="Will S.E."/>
            <person name="Henke P."/>
            <person name="Boedeker C."/>
            <person name="Huang S."/>
            <person name="Brinkmann H."/>
            <person name="Rohde M."/>
            <person name="Jarek M."/>
            <person name="Friedl T."/>
            <person name="Seufert S."/>
            <person name="Schumacher M."/>
            <person name="Overmann J."/>
            <person name="Neumann-Schaal M."/>
            <person name="Petersen J."/>
        </authorList>
    </citation>
    <scope>NUCLEOTIDE SEQUENCE [LARGE SCALE GENOMIC DNA]</scope>
    <source>
        <strain evidence="2">PCC 7102</strain>
    </source>
</reference>
<dbReference type="OrthoDB" id="465629at2"/>
<evidence type="ECO:0000259" key="1">
    <source>
        <dbReference type="Pfam" id="PF12680"/>
    </source>
</evidence>
<dbReference type="RefSeq" id="WP_127082172.1">
    <property type="nucleotide sequence ID" value="NZ_RSCL01000008.1"/>
</dbReference>
<proteinExistence type="predicted"/>
<dbReference type="EMBL" id="RSCL01000008">
    <property type="protein sequence ID" value="RUT05725.1"/>
    <property type="molecule type" value="Genomic_DNA"/>
</dbReference>
<sequence>MTAAEFTSVANSTKIEGIEEPTVLSYFETLNAGYFEATADLFAPDGVMRPPFESDISGRDAIISYLNQEAKGIKAYPNQGIIEVLEDGQYQVQVSGKAETSWCGVNVSWIFILNESKEIVYTRVKLLASPQELLNLRR</sequence>
<dbReference type="Proteomes" id="UP000271624">
    <property type="component" value="Unassembled WGS sequence"/>
</dbReference>
<feature type="domain" description="SnoaL-like" evidence="1">
    <location>
        <begin position="24"/>
        <end position="72"/>
    </location>
</feature>
<reference evidence="2" key="1">
    <citation type="submission" date="2018-12" db="EMBL/GenBank/DDBJ databases">
        <authorList>
            <person name="Will S."/>
            <person name="Neumann-Schaal M."/>
            <person name="Henke P."/>
        </authorList>
    </citation>
    <scope>NUCLEOTIDE SEQUENCE</scope>
    <source>
        <strain evidence="2">PCC 7102</strain>
    </source>
</reference>
<name>A0A3S1CEJ5_9CYAN</name>
<evidence type="ECO:0000313" key="3">
    <source>
        <dbReference type="Proteomes" id="UP000271624"/>
    </source>
</evidence>
<gene>
    <name evidence="2" type="ORF">DSM106972_037320</name>
</gene>
<dbReference type="Gene3D" id="3.10.450.50">
    <property type="match status" value="1"/>
</dbReference>
<evidence type="ECO:0000313" key="2">
    <source>
        <dbReference type="EMBL" id="RUT05725.1"/>
    </source>
</evidence>
<dbReference type="SUPFAM" id="SSF54427">
    <property type="entry name" value="NTF2-like"/>
    <property type="match status" value="1"/>
</dbReference>
<organism evidence="2 3">
    <name type="scientific">Dulcicalothrix desertica PCC 7102</name>
    <dbReference type="NCBI Taxonomy" id="232991"/>
    <lineage>
        <taxon>Bacteria</taxon>
        <taxon>Bacillati</taxon>
        <taxon>Cyanobacteriota</taxon>
        <taxon>Cyanophyceae</taxon>
        <taxon>Nostocales</taxon>
        <taxon>Calotrichaceae</taxon>
        <taxon>Dulcicalothrix</taxon>
    </lineage>
</organism>